<gene>
    <name evidence="1" type="ORF">C0Z19_14135</name>
</gene>
<organism evidence="1 2">
    <name type="scientific">Trinickia soli</name>
    <dbReference type="NCBI Taxonomy" id="380675"/>
    <lineage>
        <taxon>Bacteria</taxon>
        <taxon>Pseudomonadati</taxon>
        <taxon>Pseudomonadota</taxon>
        <taxon>Betaproteobacteria</taxon>
        <taxon>Burkholderiales</taxon>
        <taxon>Burkholderiaceae</taxon>
        <taxon>Trinickia</taxon>
    </lineage>
</organism>
<name>A0A2N7W4T6_9BURK</name>
<dbReference type="AlphaFoldDB" id="A0A2N7W4T6"/>
<evidence type="ECO:0000313" key="1">
    <source>
        <dbReference type="EMBL" id="PMS24400.1"/>
    </source>
</evidence>
<protein>
    <submittedName>
        <fullName evidence="1">Pilus assembly protein PilM</fullName>
    </submittedName>
</protein>
<dbReference type="RefSeq" id="WP_102610452.1">
    <property type="nucleotide sequence ID" value="NZ_CADIKD010000007.1"/>
</dbReference>
<dbReference type="EMBL" id="PNYB01000010">
    <property type="protein sequence ID" value="PMS24400.1"/>
    <property type="molecule type" value="Genomic_DNA"/>
</dbReference>
<sequence>MYAFATFAIIATVVGAWQTFGQQQMQSVAQASSSAQAQAQALNMAAYRQSVISYLQLADPSFIGSIPPGQLKKIAHYASDGLWNNYVDGNTVVVYAQSQTSASLPSFTAKIAHGSVFAGVARGGYLVPTGQPGVSIPLPAGIANSITDGTPVWMAQVARG</sequence>
<comment type="caution">
    <text evidence="1">The sequence shown here is derived from an EMBL/GenBank/DDBJ whole genome shotgun (WGS) entry which is preliminary data.</text>
</comment>
<dbReference type="InterPro" id="IPR009987">
    <property type="entry name" value="IM_PilM"/>
</dbReference>
<dbReference type="Pfam" id="PF07419">
    <property type="entry name" value="PilM"/>
    <property type="match status" value="1"/>
</dbReference>
<proteinExistence type="predicted"/>
<dbReference type="Gene3D" id="3.30.1300.90">
    <property type="entry name" value="PilM protein, N-terminal domain"/>
    <property type="match status" value="1"/>
</dbReference>
<dbReference type="Proteomes" id="UP000235347">
    <property type="component" value="Unassembled WGS sequence"/>
</dbReference>
<dbReference type="InterPro" id="IPR041883">
    <property type="entry name" value="PilM_N-ter"/>
</dbReference>
<accession>A0A2N7W4T6</accession>
<evidence type="ECO:0000313" key="2">
    <source>
        <dbReference type="Proteomes" id="UP000235347"/>
    </source>
</evidence>
<keyword evidence="2" id="KW-1185">Reference proteome</keyword>
<reference evidence="1 2" key="1">
    <citation type="submission" date="2018-01" db="EMBL/GenBank/DDBJ databases">
        <title>Whole genome analyses suggest that Burkholderia sensu lato contains two further novel genera in the rhizoxinica-symbiotica group Mycetohabitans gen. nov., and Trinickia gen. nov.: implications for the evolution of diazotrophy and nodulation in the Burkholderiaceae.</title>
        <authorList>
            <person name="Estrada-de los Santos P."/>
            <person name="Palmer M."/>
            <person name="Chavez-Ramirez B."/>
            <person name="Beukes C."/>
            <person name="Steenkamp E.T."/>
            <person name="Hirsch A.M."/>
            <person name="Manyaka P."/>
            <person name="Maluk M."/>
            <person name="Lafos M."/>
            <person name="Crook M."/>
            <person name="Gross E."/>
            <person name="Simon M.F."/>
            <person name="Bueno dos Reis Junior F."/>
            <person name="Poole P.S."/>
            <person name="Venter S.N."/>
            <person name="James E.K."/>
        </authorList>
    </citation>
    <scope>NUCLEOTIDE SEQUENCE [LARGE SCALE GENOMIC DNA]</scope>
    <source>
        <strain evidence="1 2">GP25-8</strain>
    </source>
</reference>